<feature type="transmembrane region" description="Helical" evidence="1">
    <location>
        <begin position="32"/>
        <end position="52"/>
    </location>
</feature>
<reference evidence="2 3" key="1">
    <citation type="submission" date="2015-12" db="EMBL/GenBank/DDBJ databases">
        <title>Draft genome sequence of Mesorhizobium sp. UFLA 01-765, a multitolerant efficient symbiont and plant-growth promoting strain isolated from Zn-mining soil using Leucaena leucocephala as a trap plant.</title>
        <authorList>
            <person name="Rangel W.M."/>
            <person name="Thijs S."/>
            <person name="Longatti S.M."/>
            <person name="Moreira F.M."/>
            <person name="Weyens N."/>
            <person name="Vangronsveld J."/>
            <person name="Van Hamme J.D."/>
            <person name="Bottos E.M."/>
            <person name="Rineau F."/>
        </authorList>
    </citation>
    <scope>NUCLEOTIDE SEQUENCE [LARGE SCALE GENOMIC DNA]</scope>
    <source>
        <strain evidence="2 3">UFLA 01-765</strain>
    </source>
</reference>
<proteinExistence type="predicted"/>
<dbReference type="EMBL" id="LPWA01000133">
    <property type="protein sequence ID" value="KUM24522.1"/>
    <property type="molecule type" value="Genomic_DNA"/>
</dbReference>
<evidence type="ECO:0000256" key="1">
    <source>
        <dbReference type="SAM" id="Phobius"/>
    </source>
</evidence>
<evidence type="ECO:0008006" key="4">
    <source>
        <dbReference type="Google" id="ProtNLM"/>
    </source>
</evidence>
<feature type="transmembrane region" description="Helical" evidence="1">
    <location>
        <begin position="121"/>
        <end position="142"/>
    </location>
</feature>
<feature type="transmembrane region" description="Helical" evidence="1">
    <location>
        <begin position="239"/>
        <end position="267"/>
    </location>
</feature>
<dbReference type="AlphaFoldDB" id="A0A101KPC3"/>
<name>A0A101KPC3_RHILI</name>
<keyword evidence="1" id="KW-0472">Membrane</keyword>
<comment type="caution">
    <text evidence="2">The sequence shown here is derived from an EMBL/GenBank/DDBJ whole genome shotgun (WGS) entry which is preliminary data.</text>
</comment>
<organism evidence="2 3">
    <name type="scientific">Rhizobium loti</name>
    <name type="common">Mesorhizobium loti</name>
    <dbReference type="NCBI Taxonomy" id="381"/>
    <lineage>
        <taxon>Bacteria</taxon>
        <taxon>Pseudomonadati</taxon>
        <taxon>Pseudomonadota</taxon>
        <taxon>Alphaproteobacteria</taxon>
        <taxon>Hyphomicrobiales</taxon>
        <taxon>Phyllobacteriaceae</taxon>
        <taxon>Mesorhizobium</taxon>
    </lineage>
</organism>
<evidence type="ECO:0000313" key="3">
    <source>
        <dbReference type="Proteomes" id="UP000053176"/>
    </source>
</evidence>
<gene>
    <name evidence="2" type="ORF">AU467_29680</name>
</gene>
<keyword evidence="1" id="KW-1133">Transmembrane helix</keyword>
<dbReference type="Proteomes" id="UP000053176">
    <property type="component" value="Unassembled WGS sequence"/>
</dbReference>
<protein>
    <recommendedName>
        <fullName evidence="4">Glycerophosphoryl diester phosphodiesterase membrane domain-containing protein</fullName>
    </recommendedName>
</protein>
<feature type="transmembrane region" description="Helical" evidence="1">
    <location>
        <begin position="204"/>
        <end position="233"/>
    </location>
</feature>
<keyword evidence="1" id="KW-0812">Transmembrane</keyword>
<evidence type="ECO:0000313" key="2">
    <source>
        <dbReference type="EMBL" id="KUM24522.1"/>
    </source>
</evidence>
<feature type="transmembrane region" description="Helical" evidence="1">
    <location>
        <begin position="162"/>
        <end position="184"/>
    </location>
</feature>
<accession>A0A101KPC3</accession>
<sequence>MQVVSLVTQGKGEKFRLGNVIGNTAAFLRRNAIFSIAVGTIFFALPLALINLSTRYWPTLAFQLGAVGSGPWSTSVNLGFSLASGLIGTAPNLLGQAVLSQAAVGDTNGNRSSVARCVQTALRHIFPVVGIGYAVYLAFFLARSGSAAVELSNSPQAGGLVFLFLMIPCVVWGVGISVAVPVSVREGLGTAASMSRSQALTKGYRWWIFGLVSVVVIGLLLALRLATAFGLAFVSLESLSLLAMVLLTFQGAMASAIVWTVLSIVLATTYAELRRVKEGPGADELAEIFS</sequence>